<evidence type="ECO:0000313" key="2">
    <source>
        <dbReference type="Proteomes" id="UP000001396"/>
    </source>
</evidence>
<dbReference type="InParanoid" id="D3B4C5"/>
<proteinExistence type="predicted"/>
<dbReference type="EMBL" id="ADBJ01000010">
    <property type="protein sequence ID" value="EFA84173.1"/>
    <property type="molecule type" value="Genomic_DNA"/>
</dbReference>
<keyword evidence="2" id="KW-1185">Reference proteome</keyword>
<name>D3B4C5_HETP5</name>
<dbReference type="Proteomes" id="UP000001396">
    <property type="component" value="Unassembled WGS sequence"/>
</dbReference>
<comment type="caution">
    <text evidence="1">The sequence shown here is derived from an EMBL/GenBank/DDBJ whole genome shotgun (WGS) entry which is preliminary data.</text>
</comment>
<organism evidence="1 2">
    <name type="scientific">Heterostelium pallidum (strain ATCC 26659 / Pp 5 / PN500)</name>
    <name type="common">Cellular slime mold</name>
    <name type="synonym">Polysphondylium pallidum</name>
    <dbReference type="NCBI Taxonomy" id="670386"/>
    <lineage>
        <taxon>Eukaryota</taxon>
        <taxon>Amoebozoa</taxon>
        <taxon>Evosea</taxon>
        <taxon>Eumycetozoa</taxon>
        <taxon>Dictyostelia</taxon>
        <taxon>Acytosteliales</taxon>
        <taxon>Acytosteliaceae</taxon>
        <taxon>Heterostelium</taxon>
    </lineage>
</organism>
<dbReference type="GeneID" id="31358770"/>
<accession>D3B4C5</accession>
<gene>
    <name evidence="1" type="ORF">PPL_03247</name>
</gene>
<protein>
    <submittedName>
        <fullName evidence="1">Uncharacterized protein</fullName>
    </submittedName>
</protein>
<dbReference type="RefSeq" id="XP_020436290.1">
    <property type="nucleotide sequence ID" value="XM_020574218.1"/>
</dbReference>
<reference evidence="1 2" key="1">
    <citation type="journal article" date="2011" name="Genome Res.">
        <title>Phylogeny-wide analysis of social amoeba genomes highlights ancient origins for complex intercellular communication.</title>
        <authorList>
            <person name="Heidel A.J."/>
            <person name="Lawal H.M."/>
            <person name="Felder M."/>
            <person name="Schilde C."/>
            <person name="Helps N.R."/>
            <person name="Tunggal B."/>
            <person name="Rivero F."/>
            <person name="John U."/>
            <person name="Schleicher M."/>
            <person name="Eichinger L."/>
            <person name="Platzer M."/>
            <person name="Noegel A.A."/>
            <person name="Schaap P."/>
            <person name="Gloeckner G."/>
        </authorList>
    </citation>
    <scope>NUCLEOTIDE SEQUENCE [LARGE SCALE GENOMIC DNA]</scope>
    <source>
        <strain evidence="2">ATCC 26659 / Pp 5 / PN500</strain>
    </source>
</reference>
<dbReference type="AlphaFoldDB" id="D3B4C5"/>
<evidence type="ECO:0000313" key="1">
    <source>
        <dbReference type="EMBL" id="EFA84173.1"/>
    </source>
</evidence>
<sequence length="121" mass="14351">MTHRYLDYILSLGEYSQLDRNGFIFKAIRKFLNKSSVGFPMDRTSKKVNFDIRVTNNYNNYDGYNFSDWPSILEDIKDLDCIMLSNNILLTKTVLPLFDHFLLIDKDDQFHSDTDDYEDDE</sequence>